<reference evidence="1" key="1">
    <citation type="submission" date="2018-05" db="EMBL/GenBank/DDBJ databases">
        <authorList>
            <person name="Lanie J.A."/>
            <person name="Ng W.-L."/>
            <person name="Kazmierczak K.M."/>
            <person name="Andrzejewski T.M."/>
            <person name="Davidsen T.M."/>
            <person name="Wayne K.J."/>
            <person name="Tettelin H."/>
            <person name="Glass J.I."/>
            <person name="Rusch D."/>
            <person name="Podicherti R."/>
            <person name="Tsui H.-C.T."/>
            <person name="Winkler M.E."/>
        </authorList>
    </citation>
    <scope>NUCLEOTIDE SEQUENCE</scope>
</reference>
<protein>
    <recommendedName>
        <fullName evidence="2">Monooxygenase component MmoB/DmpM</fullName>
    </recommendedName>
</protein>
<dbReference type="InterPro" id="IPR036889">
    <property type="entry name" value="mOase_MmoB_DmpM_sf"/>
</dbReference>
<name>A0A382BIX4_9ZZZZ</name>
<accession>A0A382BIX4</accession>
<dbReference type="AlphaFoldDB" id="A0A382BIX4"/>
<dbReference type="Pfam" id="PF02406">
    <property type="entry name" value="MmoB_DmpM"/>
    <property type="match status" value="1"/>
</dbReference>
<dbReference type="SUPFAM" id="SSF56029">
    <property type="entry name" value="Monooxygenase (hydroxylase) regulatory protein"/>
    <property type="match status" value="1"/>
</dbReference>
<dbReference type="EMBL" id="UINC01030040">
    <property type="protein sequence ID" value="SVB13778.1"/>
    <property type="molecule type" value="Genomic_DNA"/>
</dbReference>
<dbReference type="Gene3D" id="3.90.56.10">
    <property type="entry name" value="Monooxygenase component MmoB/DmpM"/>
    <property type="match status" value="1"/>
</dbReference>
<dbReference type="InterPro" id="IPR003454">
    <property type="entry name" value="MOase_MmoB_DmpM"/>
</dbReference>
<evidence type="ECO:0008006" key="2">
    <source>
        <dbReference type="Google" id="ProtNLM"/>
    </source>
</evidence>
<sequence length="95" mass="11133">MENNFVGPVLRMSDDIDAIISAIHEDNPDKEIEVTDEGAYVRIQAENRLELKRVTVEKSLYRDYEMRELETILSAFAGRLKTTTESFVWYFKEKL</sequence>
<dbReference type="GO" id="GO:0004497">
    <property type="term" value="F:monooxygenase activity"/>
    <property type="evidence" value="ECO:0007669"/>
    <property type="project" value="InterPro"/>
</dbReference>
<gene>
    <name evidence="1" type="ORF">METZ01_LOCUS166632</name>
</gene>
<organism evidence="1">
    <name type="scientific">marine metagenome</name>
    <dbReference type="NCBI Taxonomy" id="408172"/>
    <lineage>
        <taxon>unclassified sequences</taxon>
        <taxon>metagenomes</taxon>
        <taxon>ecological metagenomes</taxon>
    </lineage>
</organism>
<proteinExistence type="predicted"/>
<evidence type="ECO:0000313" key="1">
    <source>
        <dbReference type="EMBL" id="SVB13778.1"/>
    </source>
</evidence>